<name>A0A345ASP2_9CAUD</name>
<accession>A0A345ASP2</accession>
<protein>
    <submittedName>
        <fullName evidence="1">Uncharacterized protein</fullName>
    </submittedName>
</protein>
<dbReference type="EMBL" id="MH431938">
    <property type="protein sequence ID" value="AXF39846.1"/>
    <property type="molecule type" value="Genomic_DNA"/>
</dbReference>
<organism evidence="1 2">
    <name type="scientific">Paenibacillus phage C7Cdelta</name>
    <dbReference type="NCBI Taxonomy" id="2249773"/>
    <lineage>
        <taxon>Viruses</taxon>
        <taxon>Duplodnaviria</taxon>
        <taxon>Heunggongvirae</taxon>
        <taxon>Uroviricota</taxon>
        <taxon>Caudoviricetes</taxon>
        <taxon>Halcyonevirus</taxon>
        <taxon>Halcyonevirus C7Cdelta</taxon>
    </lineage>
</organism>
<evidence type="ECO:0000313" key="2">
    <source>
        <dbReference type="Proteomes" id="UP000255577"/>
    </source>
</evidence>
<dbReference type="Proteomes" id="UP000255577">
    <property type="component" value="Genome"/>
</dbReference>
<proteinExistence type="predicted"/>
<evidence type="ECO:0000313" key="1">
    <source>
        <dbReference type="EMBL" id="AXF39846.1"/>
    </source>
</evidence>
<sequence>MTVRLSYLENDDLIVCGDDILYKQGAIALVKRGLQEPMFTLKGYVQVDIDYEEEH</sequence>
<gene>
    <name evidence="1" type="ORF">C7CDELTA_85</name>
</gene>
<keyword evidence="2" id="KW-1185">Reference proteome</keyword>
<reference evidence="2" key="1">
    <citation type="submission" date="2018-06" db="EMBL/GenBank/DDBJ databases">
        <authorList>
            <person name="Merrill B.D."/>
            <person name="Payne A.M."/>
            <person name="Hilton J.A."/>
            <person name="Ward A.T."/>
            <person name="Fajardo C.P."/>
            <person name="Mangohig J."/>
            <person name="Hope S."/>
            <person name="Tsourkas P.K."/>
        </authorList>
    </citation>
    <scope>NUCLEOTIDE SEQUENCE [LARGE SCALE GENOMIC DNA]</scope>
</reference>